<keyword evidence="5" id="KW-0864">Zinc transport</keyword>
<dbReference type="EMBL" id="CP010026">
    <property type="protein sequence ID" value="AJZ60098.1"/>
    <property type="molecule type" value="Genomic_DNA"/>
</dbReference>
<keyword evidence="6 10" id="KW-1133">Transmembrane helix</keyword>
<dbReference type="PANTHER" id="PTHR11562:SF17">
    <property type="entry name" value="RE54080P-RELATED"/>
    <property type="match status" value="1"/>
</dbReference>
<evidence type="ECO:0000256" key="4">
    <source>
        <dbReference type="ARBA" id="ARBA00022692"/>
    </source>
</evidence>
<reference evidence="13 14" key="1">
    <citation type="journal article" date="2015" name="Genome Announc.">
        <title>Complete genome sequences for 59 burkholderia isolates, both pathogenic and near neighbor.</title>
        <authorList>
            <person name="Johnson S.L."/>
            <person name="Bishop-Lilly K.A."/>
            <person name="Ladner J.T."/>
            <person name="Daligault H.E."/>
            <person name="Davenport K.W."/>
            <person name="Jaissle J."/>
            <person name="Frey K.G."/>
            <person name="Koroleva G.I."/>
            <person name="Bruce D.C."/>
            <person name="Coyne S.R."/>
            <person name="Broomall S.M."/>
            <person name="Li P.E."/>
            <person name="Teshima H."/>
            <person name="Gibbons H.S."/>
            <person name="Palacios G.F."/>
            <person name="Rosenzweig C.N."/>
            <person name="Redden C.L."/>
            <person name="Xu Y."/>
            <person name="Minogue T.D."/>
            <person name="Chain P.S."/>
        </authorList>
    </citation>
    <scope>NUCLEOTIDE SEQUENCE [LARGE SCALE GENOMIC DNA]</scope>
    <source>
        <strain evidence="13 14">ATCC BAA-463</strain>
    </source>
</reference>
<evidence type="ECO:0000256" key="6">
    <source>
        <dbReference type="ARBA" id="ARBA00022989"/>
    </source>
</evidence>
<evidence type="ECO:0000256" key="10">
    <source>
        <dbReference type="SAM" id="Phobius"/>
    </source>
</evidence>
<dbReference type="AlphaFoldDB" id="A0AAU8TEJ1"/>
<dbReference type="Pfam" id="PF01545">
    <property type="entry name" value="Cation_efflux"/>
    <property type="match status" value="1"/>
</dbReference>
<accession>A0AAU8TEJ1</accession>
<evidence type="ECO:0000256" key="8">
    <source>
        <dbReference type="ARBA" id="ARBA00023136"/>
    </source>
</evidence>
<evidence type="ECO:0000313" key="14">
    <source>
        <dbReference type="Proteomes" id="UP000032614"/>
    </source>
</evidence>
<keyword evidence="7" id="KW-0406">Ion transport</keyword>
<dbReference type="GO" id="GO:0005886">
    <property type="term" value="C:plasma membrane"/>
    <property type="evidence" value="ECO:0007669"/>
    <property type="project" value="TreeGrafter"/>
</dbReference>
<feature type="domain" description="Cation efflux protein cytoplasmic" evidence="12">
    <location>
        <begin position="366"/>
        <end position="439"/>
    </location>
</feature>
<dbReference type="InterPro" id="IPR050681">
    <property type="entry name" value="CDF/SLC30A"/>
</dbReference>
<evidence type="ECO:0000256" key="3">
    <source>
        <dbReference type="ARBA" id="ARBA00022448"/>
    </source>
</evidence>
<feature type="compositionally biased region" description="Basic residues" evidence="9">
    <location>
        <begin position="141"/>
        <end position="160"/>
    </location>
</feature>
<feature type="transmembrane region" description="Helical" evidence="10">
    <location>
        <begin position="233"/>
        <end position="257"/>
    </location>
</feature>
<dbReference type="InterPro" id="IPR058533">
    <property type="entry name" value="Cation_efflux_TM"/>
</dbReference>
<feature type="compositionally biased region" description="Basic and acidic residues" evidence="9">
    <location>
        <begin position="10"/>
        <end position="19"/>
    </location>
</feature>
<evidence type="ECO:0000256" key="7">
    <source>
        <dbReference type="ARBA" id="ARBA00023065"/>
    </source>
</evidence>
<keyword evidence="4 10" id="KW-0812">Transmembrane</keyword>
<evidence type="ECO:0000256" key="2">
    <source>
        <dbReference type="ARBA" id="ARBA00008873"/>
    </source>
</evidence>
<evidence type="ECO:0000259" key="12">
    <source>
        <dbReference type="Pfam" id="PF16916"/>
    </source>
</evidence>
<feature type="transmembrane region" description="Helical" evidence="10">
    <location>
        <begin position="305"/>
        <end position="331"/>
    </location>
</feature>
<dbReference type="KEGG" id="bfn:OI25_2399"/>
<feature type="transmembrane region" description="Helical" evidence="10">
    <location>
        <begin position="269"/>
        <end position="293"/>
    </location>
</feature>
<dbReference type="PANTHER" id="PTHR11562">
    <property type="entry name" value="CATION EFFLUX PROTEIN/ ZINC TRANSPORTER"/>
    <property type="match status" value="1"/>
</dbReference>
<dbReference type="InterPro" id="IPR002524">
    <property type="entry name" value="Cation_efflux"/>
</dbReference>
<dbReference type="GeneID" id="66516363"/>
<dbReference type="SUPFAM" id="SSF161111">
    <property type="entry name" value="Cation efflux protein transmembrane domain-like"/>
    <property type="match status" value="1"/>
</dbReference>
<evidence type="ECO:0000313" key="13">
    <source>
        <dbReference type="EMBL" id="AJZ60098.1"/>
    </source>
</evidence>
<feature type="compositionally biased region" description="Acidic residues" evidence="9">
    <location>
        <begin position="25"/>
        <end position="34"/>
    </location>
</feature>
<keyword evidence="5" id="KW-0862">Zinc</keyword>
<evidence type="ECO:0000256" key="5">
    <source>
        <dbReference type="ARBA" id="ARBA00022906"/>
    </source>
</evidence>
<dbReference type="InterPro" id="IPR036837">
    <property type="entry name" value="Cation_efflux_CTD_sf"/>
</dbReference>
<dbReference type="InterPro" id="IPR027470">
    <property type="entry name" value="Cation_efflux_CTD"/>
</dbReference>
<organism evidence="13 14">
    <name type="scientific">Paraburkholderia fungorum</name>
    <dbReference type="NCBI Taxonomy" id="134537"/>
    <lineage>
        <taxon>Bacteria</taxon>
        <taxon>Pseudomonadati</taxon>
        <taxon>Pseudomonadota</taxon>
        <taxon>Betaproteobacteria</taxon>
        <taxon>Burkholderiales</taxon>
        <taxon>Burkholderiaceae</taxon>
        <taxon>Paraburkholderia</taxon>
    </lineage>
</organism>
<feature type="compositionally biased region" description="Basic and acidic residues" evidence="9">
    <location>
        <begin position="43"/>
        <end position="68"/>
    </location>
</feature>
<protein>
    <submittedName>
        <fullName evidence="13">Cation diffusion facilitator transporter family protein</fullName>
    </submittedName>
</protein>
<feature type="domain" description="Cation efflux protein transmembrane" evidence="11">
    <location>
        <begin position="173"/>
        <end position="359"/>
    </location>
</feature>
<evidence type="ECO:0000256" key="9">
    <source>
        <dbReference type="SAM" id="MobiDB-lite"/>
    </source>
</evidence>
<feature type="transmembrane region" description="Helical" evidence="10">
    <location>
        <begin position="337"/>
        <end position="354"/>
    </location>
</feature>
<proteinExistence type="inferred from homology"/>
<dbReference type="Proteomes" id="UP000032614">
    <property type="component" value="Chromosome 1"/>
</dbReference>
<feature type="transmembrane region" description="Helical" evidence="10">
    <location>
        <begin position="203"/>
        <end position="221"/>
    </location>
</feature>
<dbReference type="RefSeq" id="WP_046568064.1">
    <property type="nucleotide sequence ID" value="NZ_CP010026.1"/>
</dbReference>
<evidence type="ECO:0000256" key="1">
    <source>
        <dbReference type="ARBA" id="ARBA00004141"/>
    </source>
</evidence>
<dbReference type="Gene3D" id="1.20.1510.10">
    <property type="entry name" value="Cation efflux protein transmembrane domain"/>
    <property type="match status" value="1"/>
</dbReference>
<dbReference type="NCBIfam" id="TIGR01297">
    <property type="entry name" value="CDF"/>
    <property type="match status" value="1"/>
</dbReference>
<gene>
    <name evidence="13" type="ORF">OI25_2399</name>
</gene>
<keyword evidence="3" id="KW-0813">Transport</keyword>
<dbReference type="Pfam" id="PF16916">
    <property type="entry name" value="ZT_dimer"/>
    <property type="match status" value="1"/>
</dbReference>
<feature type="compositionally biased region" description="Basic and acidic residues" evidence="9">
    <location>
        <begin position="78"/>
        <end position="87"/>
    </location>
</feature>
<comment type="subcellular location">
    <subcellularLocation>
        <location evidence="1">Membrane</location>
        <topology evidence="1">Multi-pass membrane protein</topology>
    </subcellularLocation>
</comment>
<dbReference type="SUPFAM" id="SSF160240">
    <property type="entry name" value="Cation efflux protein cytoplasmic domain-like"/>
    <property type="match status" value="1"/>
</dbReference>
<evidence type="ECO:0000259" key="11">
    <source>
        <dbReference type="Pfam" id="PF01545"/>
    </source>
</evidence>
<comment type="similarity">
    <text evidence="2">Belongs to the cation diffusion facilitator (CDF) transporter (TC 2.A.4) family. SLC30A subfamily.</text>
</comment>
<feature type="transmembrane region" description="Helical" evidence="10">
    <location>
        <begin position="170"/>
        <end position="191"/>
    </location>
</feature>
<dbReference type="InterPro" id="IPR027469">
    <property type="entry name" value="Cation_efflux_TMD_sf"/>
</dbReference>
<feature type="region of interest" description="Disordered" evidence="9">
    <location>
        <begin position="1"/>
        <end position="162"/>
    </location>
</feature>
<sequence length="454" mass="47540">MKKTTVPNHVAKEREDDHAPVWLDGESDGTDGDDAQPKSQARAADEQGGHRHGAVRPEVDDARREGGTQDHGVQVSDSHGDGADRMQSHAHTHSHGTDKGPSDAAHSHGSRSTRNHSEHSHGSQAGHNPGSHSDAGLSHGGHSHAGHSHAGHSHAGHSHAHAPVAGHGRAFALAVALNVAIVVVQAVYGVIAHSTALLADAGHNLSDVLGLLLAWGAAWLSTRRPSARYTFGYGSSSILASLANAGLLLFACGVIVAEAIGRLMNPAPVAGLVVFVVATVGVIVNGFSAWLFMRGQKDDLNIRGAFLHMAADAGISAAVAISGLVILYTNWTWLDPVMSLLVVAVVIYGTWGLLRDSVRMALDAVPPGVDLQPIRDYLAGQPGVTDVHDLHVWALSTTGNALSAHLVMPAGHPGDESIDAIVITLRERFSMQHATLQVDLGTTEHQCAMGHSRD</sequence>
<name>A0AAU8TEJ1_9BURK</name>
<dbReference type="GO" id="GO:0005385">
    <property type="term" value="F:zinc ion transmembrane transporter activity"/>
    <property type="evidence" value="ECO:0007669"/>
    <property type="project" value="TreeGrafter"/>
</dbReference>
<keyword evidence="8 10" id="KW-0472">Membrane</keyword>